<organism evidence="3 4">
    <name type="scientific">Mycena pura</name>
    <dbReference type="NCBI Taxonomy" id="153505"/>
    <lineage>
        <taxon>Eukaryota</taxon>
        <taxon>Fungi</taxon>
        <taxon>Dikarya</taxon>
        <taxon>Basidiomycota</taxon>
        <taxon>Agaricomycotina</taxon>
        <taxon>Agaricomycetes</taxon>
        <taxon>Agaricomycetidae</taxon>
        <taxon>Agaricales</taxon>
        <taxon>Marasmiineae</taxon>
        <taxon>Mycenaceae</taxon>
        <taxon>Mycena</taxon>
    </lineage>
</organism>
<dbReference type="Proteomes" id="UP001219525">
    <property type="component" value="Unassembled WGS sequence"/>
</dbReference>
<feature type="domain" description="BTB" evidence="2">
    <location>
        <begin position="22"/>
        <end position="95"/>
    </location>
</feature>
<proteinExistence type="predicted"/>
<gene>
    <name evidence="3" type="ORF">GGX14DRAFT_428939</name>
</gene>
<evidence type="ECO:0000256" key="1">
    <source>
        <dbReference type="SAM" id="MobiDB-lite"/>
    </source>
</evidence>
<evidence type="ECO:0000313" key="3">
    <source>
        <dbReference type="EMBL" id="KAJ7222509.1"/>
    </source>
</evidence>
<feature type="compositionally biased region" description="Polar residues" evidence="1">
    <location>
        <begin position="241"/>
        <end position="251"/>
    </location>
</feature>
<keyword evidence="4" id="KW-1185">Reference proteome</keyword>
<accession>A0AAD6YL21</accession>
<protein>
    <recommendedName>
        <fullName evidence="2">BTB domain-containing protein</fullName>
    </recommendedName>
</protein>
<evidence type="ECO:0000259" key="2">
    <source>
        <dbReference type="PROSITE" id="PS50097"/>
    </source>
</evidence>
<dbReference type="AlphaFoldDB" id="A0AAD6YL21"/>
<dbReference type="PROSITE" id="PS50097">
    <property type="entry name" value="BTB"/>
    <property type="match status" value="1"/>
</dbReference>
<dbReference type="EMBL" id="JARJCW010000007">
    <property type="protein sequence ID" value="KAJ7222509.1"/>
    <property type="molecule type" value="Genomic_DNA"/>
</dbReference>
<comment type="caution">
    <text evidence="3">The sequence shown here is derived from an EMBL/GenBank/DDBJ whole genome shotgun (WGS) entry which is preliminary data.</text>
</comment>
<dbReference type="SMART" id="SM00225">
    <property type="entry name" value="BTB"/>
    <property type="match status" value="1"/>
</dbReference>
<dbReference type="InterPro" id="IPR000210">
    <property type="entry name" value="BTB/POZ_dom"/>
</dbReference>
<sequence length="251" mass="27423">MTDTRTNLQGVQQHKKYFLSGGDLHVIAEDQEFRVHRYFFERESPKFRALLASPSPGQPPQGTTRLTAIKLTDVTAKEFETFIMVFYNPTYSLYEAGVGDWTCILRLGHGWQFAEVVRLAIRELEKVEMAIVDRIALYQKHDVPEEFLIAHYVALCTRGIPLDLAESSKLGMPTVVFINQAMHTVAKPHGGSASPVDSRNAEVVAKIVARIGVKPAGTSDTASGTGTSGQAANDGAKHSGVRSSSGINGHK</sequence>
<name>A0AAD6YL21_9AGAR</name>
<dbReference type="Pfam" id="PF00651">
    <property type="entry name" value="BTB"/>
    <property type="match status" value="1"/>
</dbReference>
<dbReference type="Gene3D" id="3.30.710.10">
    <property type="entry name" value="Potassium Channel Kv1.1, Chain A"/>
    <property type="match status" value="1"/>
</dbReference>
<evidence type="ECO:0000313" key="4">
    <source>
        <dbReference type="Proteomes" id="UP001219525"/>
    </source>
</evidence>
<dbReference type="InterPro" id="IPR011333">
    <property type="entry name" value="SKP1/BTB/POZ_sf"/>
</dbReference>
<dbReference type="SUPFAM" id="SSF54695">
    <property type="entry name" value="POZ domain"/>
    <property type="match status" value="1"/>
</dbReference>
<feature type="compositionally biased region" description="Low complexity" evidence="1">
    <location>
        <begin position="216"/>
        <end position="232"/>
    </location>
</feature>
<feature type="region of interest" description="Disordered" evidence="1">
    <location>
        <begin position="216"/>
        <end position="251"/>
    </location>
</feature>
<reference evidence="3" key="1">
    <citation type="submission" date="2023-03" db="EMBL/GenBank/DDBJ databases">
        <title>Massive genome expansion in bonnet fungi (Mycena s.s.) driven by repeated elements and novel gene families across ecological guilds.</title>
        <authorList>
            <consortium name="Lawrence Berkeley National Laboratory"/>
            <person name="Harder C.B."/>
            <person name="Miyauchi S."/>
            <person name="Viragh M."/>
            <person name="Kuo A."/>
            <person name="Thoen E."/>
            <person name="Andreopoulos B."/>
            <person name="Lu D."/>
            <person name="Skrede I."/>
            <person name="Drula E."/>
            <person name="Henrissat B."/>
            <person name="Morin E."/>
            <person name="Kohler A."/>
            <person name="Barry K."/>
            <person name="LaButti K."/>
            <person name="Morin E."/>
            <person name="Salamov A."/>
            <person name="Lipzen A."/>
            <person name="Mereny Z."/>
            <person name="Hegedus B."/>
            <person name="Baldrian P."/>
            <person name="Stursova M."/>
            <person name="Weitz H."/>
            <person name="Taylor A."/>
            <person name="Grigoriev I.V."/>
            <person name="Nagy L.G."/>
            <person name="Martin F."/>
            <person name="Kauserud H."/>
        </authorList>
    </citation>
    <scope>NUCLEOTIDE SEQUENCE</scope>
    <source>
        <strain evidence="3">9144</strain>
    </source>
</reference>